<dbReference type="EMBL" id="LR796492">
    <property type="protein sequence ID" value="CAB4147519.1"/>
    <property type="molecule type" value="Genomic_DNA"/>
</dbReference>
<dbReference type="Gene3D" id="1.10.530.10">
    <property type="match status" value="1"/>
</dbReference>
<dbReference type="SUPFAM" id="SSF53955">
    <property type="entry name" value="Lysozyme-like"/>
    <property type="match status" value="1"/>
</dbReference>
<dbReference type="InterPro" id="IPR023346">
    <property type="entry name" value="Lysozyme-like_dom_sf"/>
</dbReference>
<sequence>MQKHNVYLVRWMVAVAITWAGLAIMIGKGGTENLAGQTTTVTPSVIQEMVETTTTAQVEVVTTTSITPEITTTTSTTTTEVPLASDPLDYIDEQRAMHGKCGEWYDTAIGVGWTDAEWETLSKVMYRESRCTADAWNGHDAGLVQINQIHTEWMGMMGWNFPDDMFNPSNNLLFARRLWETSGWKPWKATSGK</sequence>
<feature type="domain" description="Transglycosylase SLT" evidence="2">
    <location>
        <begin position="117"/>
        <end position="176"/>
    </location>
</feature>
<keyword evidence="1" id="KW-0812">Transmembrane</keyword>
<evidence type="ECO:0000259" key="2">
    <source>
        <dbReference type="Pfam" id="PF01464"/>
    </source>
</evidence>
<dbReference type="Pfam" id="PF01464">
    <property type="entry name" value="SLT"/>
    <property type="match status" value="1"/>
</dbReference>
<name>A0A6J5MV59_9CAUD</name>
<gene>
    <name evidence="3" type="ORF">UFOVP519_32</name>
</gene>
<protein>
    <submittedName>
        <fullName evidence="3">LT_GEWL domain containing protein</fullName>
    </submittedName>
</protein>
<keyword evidence="1" id="KW-0472">Membrane</keyword>
<organism evidence="3">
    <name type="scientific">uncultured Caudovirales phage</name>
    <dbReference type="NCBI Taxonomy" id="2100421"/>
    <lineage>
        <taxon>Viruses</taxon>
        <taxon>Duplodnaviria</taxon>
        <taxon>Heunggongvirae</taxon>
        <taxon>Uroviricota</taxon>
        <taxon>Caudoviricetes</taxon>
        <taxon>Peduoviridae</taxon>
        <taxon>Maltschvirus</taxon>
        <taxon>Maltschvirus maltsch</taxon>
    </lineage>
</organism>
<keyword evidence="1" id="KW-1133">Transmembrane helix</keyword>
<evidence type="ECO:0000313" key="3">
    <source>
        <dbReference type="EMBL" id="CAB4147519.1"/>
    </source>
</evidence>
<reference evidence="3" key="1">
    <citation type="submission" date="2020-04" db="EMBL/GenBank/DDBJ databases">
        <authorList>
            <person name="Chiriac C."/>
            <person name="Salcher M."/>
            <person name="Ghai R."/>
            <person name="Kavagutti S V."/>
        </authorList>
    </citation>
    <scope>NUCLEOTIDE SEQUENCE</scope>
</reference>
<evidence type="ECO:0000256" key="1">
    <source>
        <dbReference type="SAM" id="Phobius"/>
    </source>
</evidence>
<proteinExistence type="predicted"/>
<accession>A0A6J5MV59</accession>
<feature type="transmembrane region" description="Helical" evidence="1">
    <location>
        <begin position="7"/>
        <end position="27"/>
    </location>
</feature>
<dbReference type="InterPro" id="IPR008258">
    <property type="entry name" value="Transglycosylase_SLT_dom_1"/>
</dbReference>